<name>J0LG03_AURST</name>
<organism evidence="2 3">
    <name type="scientific">Auricularia subglabra (strain TFB-10046 / SS5)</name>
    <name type="common">White-rot fungus</name>
    <name type="synonym">Auricularia delicata (strain TFB10046)</name>
    <dbReference type="NCBI Taxonomy" id="717982"/>
    <lineage>
        <taxon>Eukaryota</taxon>
        <taxon>Fungi</taxon>
        <taxon>Dikarya</taxon>
        <taxon>Basidiomycota</taxon>
        <taxon>Agaricomycotina</taxon>
        <taxon>Agaricomycetes</taxon>
        <taxon>Auriculariales</taxon>
        <taxon>Auriculariaceae</taxon>
        <taxon>Auricularia</taxon>
    </lineage>
</organism>
<sequence length="449" mass="48075">MGVRTERLRRSTSAPSVMPALQVDSYLELRTPVRILPEDIDDQFNTYLSSVTVEGGTLPVSVVHPVRNQYSALAGSGTVAHVVGTFNVVGKGLFVVASSVVGVQTIPSAKPGVHVSHFPPFITFVGKVSREHVSNADRPGLVTIEVTVESKAAWPGHGTVVRCLLNREDRKFRSLRRFLVGVSLEITGTLLNASDGNIEVDVFDIRPGFDGDLPDQPLVVADNLFERLRIVNDFAVFTDPHLHPVYPIYRTAAPSNRNAATGAGRAGDPVASGAGAASGSANANASGSASGSASGGGGAPVRPKAGRAVRGVERGEDVVAMLPVGIARFVGVSIDQIPSKEFQRYISARVPGIMSDLPAISSSLMPRSSYTQVWVRSAVNRLGCAHELIFRVSLLKAMIEAIGGLLMHEITQASYSLIRKRRHTEAVEDWIAKHMGFYDRVSKTARKLL</sequence>
<accession>J0LG03</accession>
<evidence type="ECO:0000313" key="3">
    <source>
        <dbReference type="Proteomes" id="UP000006514"/>
    </source>
</evidence>
<dbReference type="Proteomes" id="UP000006514">
    <property type="component" value="Unassembled WGS sequence"/>
</dbReference>
<dbReference type="KEGG" id="adl:AURDEDRAFT_174574"/>
<dbReference type="AlphaFoldDB" id="J0LG03"/>
<proteinExistence type="predicted"/>
<feature type="region of interest" description="Disordered" evidence="1">
    <location>
        <begin position="257"/>
        <end position="308"/>
    </location>
</feature>
<keyword evidence="3" id="KW-1185">Reference proteome</keyword>
<reference evidence="3" key="1">
    <citation type="journal article" date="2012" name="Science">
        <title>The Paleozoic origin of enzymatic lignin decomposition reconstructed from 31 fungal genomes.</title>
        <authorList>
            <person name="Floudas D."/>
            <person name="Binder M."/>
            <person name="Riley R."/>
            <person name="Barry K."/>
            <person name="Blanchette R.A."/>
            <person name="Henrissat B."/>
            <person name="Martinez A.T."/>
            <person name="Otillar R."/>
            <person name="Spatafora J.W."/>
            <person name="Yadav J.S."/>
            <person name="Aerts A."/>
            <person name="Benoit I."/>
            <person name="Boyd A."/>
            <person name="Carlson A."/>
            <person name="Copeland A."/>
            <person name="Coutinho P.M."/>
            <person name="de Vries R.P."/>
            <person name="Ferreira P."/>
            <person name="Findley K."/>
            <person name="Foster B."/>
            <person name="Gaskell J."/>
            <person name="Glotzer D."/>
            <person name="Gorecki P."/>
            <person name="Heitman J."/>
            <person name="Hesse C."/>
            <person name="Hori C."/>
            <person name="Igarashi K."/>
            <person name="Jurgens J.A."/>
            <person name="Kallen N."/>
            <person name="Kersten P."/>
            <person name="Kohler A."/>
            <person name="Kuees U."/>
            <person name="Kumar T.K.A."/>
            <person name="Kuo A."/>
            <person name="LaButti K."/>
            <person name="Larrondo L.F."/>
            <person name="Lindquist E."/>
            <person name="Ling A."/>
            <person name="Lombard V."/>
            <person name="Lucas S."/>
            <person name="Lundell T."/>
            <person name="Martin R."/>
            <person name="McLaughlin D.J."/>
            <person name="Morgenstern I."/>
            <person name="Morin E."/>
            <person name="Murat C."/>
            <person name="Nagy L.G."/>
            <person name="Nolan M."/>
            <person name="Ohm R.A."/>
            <person name="Patyshakuliyeva A."/>
            <person name="Rokas A."/>
            <person name="Ruiz-Duenas F.J."/>
            <person name="Sabat G."/>
            <person name="Salamov A."/>
            <person name="Samejima M."/>
            <person name="Schmutz J."/>
            <person name="Slot J.C."/>
            <person name="St John F."/>
            <person name="Stenlid J."/>
            <person name="Sun H."/>
            <person name="Sun S."/>
            <person name="Syed K."/>
            <person name="Tsang A."/>
            <person name="Wiebenga A."/>
            <person name="Young D."/>
            <person name="Pisabarro A."/>
            <person name="Eastwood D.C."/>
            <person name="Martin F."/>
            <person name="Cullen D."/>
            <person name="Grigoriev I.V."/>
            <person name="Hibbett D.S."/>
        </authorList>
    </citation>
    <scope>NUCLEOTIDE SEQUENCE [LARGE SCALE GENOMIC DNA]</scope>
    <source>
        <strain evidence="3">TFB10046</strain>
    </source>
</reference>
<feature type="compositionally biased region" description="Low complexity" evidence="1">
    <location>
        <begin position="257"/>
        <end position="292"/>
    </location>
</feature>
<protein>
    <submittedName>
        <fullName evidence="2">Uncharacterized protein</fullName>
    </submittedName>
</protein>
<evidence type="ECO:0000313" key="2">
    <source>
        <dbReference type="EMBL" id="EJD36380.1"/>
    </source>
</evidence>
<evidence type="ECO:0000256" key="1">
    <source>
        <dbReference type="SAM" id="MobiDB-lite"/>
    </source>
</evidence>
<gene>
    <name evidence="2" type="ORF">AURDEDRAFT_174574</name>
</gene>
<dbReference type="InParanoid" id="J0LG03"/>
<dbReference type="EMBL" id="JH687863">
    <property type="protein sequence ID" value="EJD36380.1"/>
    <property type="molecule type" value="Genomic_DNA"/>
</dbReference>